<proteinExistence type="inferred from homology"/>
<dbReference type="CDD" id="cd09086">
    <property type="entry name" value="ExoIII-like_AP-endo"/>
    <property type="match status" value="1"/>
</dbReference>
<evidence type="ECO:0000256" key="6">
    <source>
        <dbReference type="PIRSR" id="PIRSR604808-1"/>
    </source>
</evidence>
<dbReference type="AlphaFoldDB" id="A0A0W0SY53"/>
<dbReference type="Gene3D" id="3.60.10.10">
    <property type="entry name" value="Endonuclease/exonuclease/phosphatase"/>
    <property type="match status" value="1"/>
</dbReference>
<name>A0A0W0SY53_9GAMM</name>
<dbReference type="GO" id="GO:0004519">
    <property type="term" value="F:endonuclease activity"/>
    <property type="evidence" value="ECO:0007669"/>
    <property type="project" value="InterPro"/>
</dbReference>
<keyword evidence="7" id="KW-0464">Manganese</keyword>
<evidence type="ECO:0000313" key="11">
    <source>
        <dbReference type="Proteomes" id="UP000054736"/>
    </source>
</evidence>
<dbReference type="NCBIfam" id="TIGR00633">
    <property type="entry name" value="xth"/>
    <property type="match status" value="1"/>
</dbReference>
<feature type="active site" evidence="6">
    <location>
        <position position="110"/>
    </location>
</feature>
<evidence type="ECO:0000256" key="4">
    <source>
        <dbReference type="ARBA" id="ARBA00022801"/>
    </source>
</evidence>
<dbReference type="InterPro" id="IPR005135">
    <property type="entry name" value="Endo/exonuclease/phosphatase"/>
</dbReference>
<dbReference type="InterPro" id="IPR020848">
    <property type="entry name" value="AP_endonuclease_F1_CS"/>
</dbReference>
<evidence type="ECO:0000256" key="2">
    <source>
        <dbReference type="ARBA" id="ARBA00007092"/>
    </source>
</evidence>
<dbReference type="NCBIfam" id="TIGR00195">
    <property type="entry name" value="exoDNase_III"/>
    <property type="match status" value="1"/>
</dbReference>
<feature type="binding site" evidence="7">
    <location>
        <position position="153"/>
    </location>
    <ligand>
        <name>Mg(2+)</name>
        <dbReference type="ChEBI" id="CHEBI:18420"/>
        <label>1</label>
    </ligand>
</feature>
<feature type="binding site" evidence="7">
    <location>
        <position position="13"/>
    </location>
    <ligand>
        <name>Mg(2+)</name>
        <dbReference type="ChEBI" id="CHEBI:18420"/>
        <label>1</label>
    </ligand>
</feature>
<comment type="cofactor">
    <cofactor evidence="1">
        <name>Mn(2+)</name>
        <dbReference type="ChEBI" id="CHEBI:29035"/>
    </cofactor>
</comment>
<feature type="site" description="Transition state stabilizer" evidence="8">
    <location>
        <position position="153"/>
    </location>
</feature>
<dbReference type="PROSITE" id="PS00727">
    <property type="entry name" value="AP_NUCLEASE_F1_2"/>
    <property type="match status" value="1"/>
</dbReference>
<dbReference type="PANTHER" id="PTHR43250">
    <property type="entry name" value="EXODEOXYRIBONUCLEASE III"/>
    <property type="match status" value="1"/>
</dbReference>
<accession>A0A0W0SY53</accession>
<dbReference type="PATRIC" id="fig|1212489.4.peg.881"/>
<protein>
    <recommendedName>
        <fullName evidence="9">Endonuclease/exonuclease/phosphatase domain-containing protein</fullName>
    </recommendedName>
</protein>
<dbReference type="InterPro" id="IPR037493">
    <property type="entry name" value="ExoIII-like"/>
</dbReference>
<feature type="binding site" evidence="7">
    <location>
        <position position="40"/>
    </location>
    <ligand>
        <name>Mg(2+)</name>
        <dbReference type="ChEBI" id="CHEBI:18420"/>
        <label>1</label>
    </ligand>
</feature>
<feature type="active site" description="Proton acceptor" evidence="6">
    <location>
        <position position="252"/>
    </location>
</feature>
<dbReference type="InterPro" id="IPR036691">
    <property type="entry name" value="Endo/exonu/phosph_ase_sf"/>
</dbReference>
<feature type="site" description="Interaction with DNA substrate" evidence="8">
    <location>
        <position position="252"/>
    </location>
</feature>
<dbReference type="GO" id="GO:0008311">
    <property type="term" value="F:double-stranded DNA 3'-5' DNA exonuclease activity"/>
    <property type="evidence" value="ECO:0007669"/>
    <property type="project" value="InterPro"/>
</dbReference>
<comment type="caution">
    <text evidence="10">The sequence shown here is derived from an EMBL/GenBank/DDBJ whole genome shotgun (WGS) entry which is preliminary data.</text>
</comment>
<dbReference type="Proteomes" id="UP000054736">
    <property type="component" value="Unassembled WGS sequence"/>
</dbReference>
<evidence type="ECO:0000256" key="3">
    <source>
        <dbReference type="ARBA" id="ARBA00022723"/>
    </source>
</evidence>
<feature type="active site" description="Proton donor/acceptor" evidence="6">
    <location>
        <position position="151"/>
    </location>
</feature>
<feature type="binding site" evidence="7">
    <location>
        <position position="251"/>
    </location>
    <ligand>
        <name>Mg(2+)</name>
        <dbReference type="ChEBI" id="CHEBI:18420"/>
        <label>1</label>
    </ligand>
</feature>
<dbReference type="PROSITE" id="PS51435">
    <property type="entry name" value="AP_NUCLEASE_F1_4"/>
    <property type="match status" value="1"/>
</dbReference>
<evidence type="ECO:0000256" key="8">
    <source>
        <dbReference type="PIRSR" id="PIRSR604808-3"/>
    </source>
</evidence>
<reference evidence="10 11" key="1">
    <citation type="submission" date="2015-11" db="EMBL/GenBank/DDBJ databases">
        <title>Genomic analysis of 38 Legionella species identifies large and diverse effector repertoires.</title>
        <authorList>
            <person name="Burstein D."/>
            <person name="Amaro F."/>
            <person name="Zusman T."/>
            <person name="Lifshitz Z."/>
            <person name="Cohen O."/>
            <person name="Gilbert J.A."/>
            <person name="Pupko T."/>
            <person name="Shuman H.A."/>
            <person name="Segal G."/>
        </authorList>
    </citation>
    <scope>NUCLEOTIDE SEQUENCE [LARGE SCALE GENOMIC DNA]</scope>
    <source>
        <strain evidence="10 11">ATCC 700990</strain>
    </source>
</reference>
<gene>
    <name evidence="10" type="ORF">Ldro_0843</name>
</gene>
<evidence type="ECO:0000256" key="7">
    <source>
        <dbReference type="PIRSR" id="PIRSR604808-2"/>
    </source>
</evidence>
<comment type="cofactor">
    <cofactor evidence="7">
        <name>Mg(2+)</name>
        <dbReference type="ChEBI" id="CHEBI:18420"/>
    </cofactor>
    <cofactor evidence="7">
        <name>Mn(2+)</name>
        <dbReference type="ChEBI" id="CHEBI:29035"/>
    </cofactor>
    <text evidence="7">Probably binds two magnesium or manganese ions per subunit.</text>
</comment>
<dbReference type="PROSITE" id="PS00728">
    <property type="entry name" value="AP_NUCLEASE_F1_3"/>
    <property type="match status" value="1"/>
</dbReference>
<comment type="similarity">
    <text evidence="2">Belongs to the DNA repair enzymes AP/ExoA family.</text>
</comment>
<evidence type="ECO:0000256" key="5">
    <source>
        <dbReference type="ARBA" id="ARBA00022842"/>
    </source>
</evidence>
<evidence type="ECO:0000259" key="9">
    <source>
        <dbReference type="Pfam" id="PF03372"/>
    </source>
</evidence>
<feature type="binding site" evidence="7">
    <location>
        <position position="151"/>
    </location>
    <ligand>
        <name>Mg(2+)</name>
        <dbReference type="ChEBI" id="CHEBI:18420"/>
        <label>1</label>
    </ligand>
</feature>
<dbReference type="Pfam" id="PF03372">
    <property type="entry name" value="Exo_endo_phos"/>
    <property type="match status" value="1"/>
</dbReference>
<keyword evidence="5 7" id="KW-0460">Magnesium</keyword>
<dbReference type="GO" id="GO:0046872">
    <property type="term" value="F:metal ion binding"/>
    <property type="evidence" value="ECO:0007669"/>
    <property type="project" value="UniProtKB-KW"/>
</dbReference>
<dbReference type="EMBL" id="LNXY01000018">
    <property type="protein sequence ID" value="KTC88249.1"/>
    <property type="molecule type" value="Genomic_DNA"/>
</dbReference>
<dbReference type="GO" id="GO:0003677">
    <property type="term" value="F:DNA binding"/>
    <property type="evidence" value="ECO:0007669"/>
    <property type="project" value="InterPro"/>
</dbReference>
<evidence type="ECO:0000256" key="1">
    <source>
        <dbReference type="ARBA" id="ARBA00001936"/>
    </source>
</evidence>
<evidence type="ECO:0000313" key="10">
    <source>
        <dbReference type="EMBL" id="KTC88249.1"/>
    </source>
</evidence>
<keyword evidence="3 7" id="KW-0479">Metal-binding</keyword>
<organism evidence="10 11">
    <name type="scientific">Legionella drozanskii LLAP-1</name>
    <dbReference type="NCBI Taxonomy" id="1212489"/>
    <lineage>
        <taxon>Bacteria</taxon>
        <taxon>Pseudomonadati</taxon>
        <taxon>Pseudomonadota</taxon>
        <taxon>Gammaproteobacteria</taxon>
        <taxon>Legionellales</taxon>
        <taxon>Legionellaceae</taxon>
        <taxon>Legionella</taxon>
    </lineage>
</organism>
<feature type="binding site" evidence="7">
    <location>
        <position position="252"/>
    </location>
    <ligand>
        <name>Mg(2+)</name>
        <dbReference type="ChEBI" id="CHEBI:18420"/>
        <label>1</label>
    </ligand>
</feature>
<sequence length="266" mass="31032">MKGIGVLRLASWNVNSLKIRLEHVLTWLDSSAIDILAMQETKLIDENFPKEVFIERGYYIVYAGQKSYNGMAIISRYPIEDVLTDIPDFDDTQRRILVATIAGIRLINLYVPNGSELNSEKYFYKLKWLENVSAYIKQQLVLYPKVAVVGDFNIAPDDRDVHDPAIWQDCLFVSPPERQEFNGLITMGLVDSFRHFPQEEKLFSWWDYRAGAFRRNMGLRIDHLLLSKELIEVCKQSQIDKEPRKWERPSDHAPVWVELDLEVSEH</sequence>
<feature type="domain" description="Endonuclease/exonuclease/phosphatase" evidence="9">
    <location>
        <begin position="10"/>
        <end position="252"/>
    </location>
</feature>
<dbReference type="PANTHER" id="PTHR43250:SF2">
    <property type="entry name" value="EXODEOXYRIBONUCLEASE III"/>
    <property type="match status" value="1"/>
</dbReference>
<keyword evidence="4" id="KW-0378">Hydrolase</keyword>
<dbReference type="InterPro" id="IPR004808">
    <property type="entry name" value="AP_endonuc_1"/>
</dbReference>
<dbReference type="SUPFAM" id="SSF56219">
    <property type="entry name" value="DNase I-like"/>
    <property type="match status" value="1"/>
</dbReference>
<keyword evidence="11" id="KW-1185">Reference proteome</keyword>
<dbReference type="GO" id="GO:0006281">
    <property type="term" value="P:DNA repair"/>
    <property type="evidence" value="ECO:0007669"/>
    <property type="project" value="InterPro"/>
</dbReference>
<dbReference type="STRING" id="1212489.Ldro_0843"/>
<feature type="site" description="Important for catalytic activity" evidence="8">
    <location>
        <position position="222"/>
    </location>
</feature>